<gene>
    <name evidence="3" type="ordered locus">SL003B_1545</name>
</gene>
<keyword evidence="4" id="KW-1185">Reference proteome</keyword>
<feature type="region of interest" description="Disordered" evidence="1">
    <location>
        <begin position="167"/>
        <end position="217"/>
    </location>
</feature>
<feature type="compositionally biased region" description="Low complexity" evidence="1">
    <location>
        <begin position="401"/>
        <end position="411"/>
    </location>
</feature>
<feature type="compositionally biased region" description="Low complexity" evidence="1">
    <location>
        <begin position="276"/>
        <end position="300"/>
    </location>
</feature>
<dbReference type="KEGG" id="pgv:SL003B_1545"/>
<organism evidence="3 4">
    <name type="scientific">Polymorphum gilvum (strain LMG 25793 / CGMCC 1.9160 / SL003B-26A1)</name>
    <dbReference type="NCBI Taxonomy" id="991905"/>
    <lineage>
        <taxon>Bacteria</taxon>
        <taxon>Pseudomonadati</taxon>
        <taxon>Pseudomonadota</taxon>
        <taxon>Alphaproteobacteria</taxon>
        <taxon>Rhodobacterales</taxon>
        <taxon>Paracoccaceae</taxon>
        <taxon>Polymorphum</taxon>
    </lineage>
</organism>
<feature type="region of interest" description="Disordered" evidence="1">
    <location>
        <begin position="254"/>
        <end position="470"/>
    </location>
</feature>
<dbReference type="PANTHER" id="PTHR38766">
    <property type="entry name" value="FLAGELLAR PROTEIN FLIO"/>
    <property type="match status" value="1"/>
</dbReference>
<feature type="compositionally biased region" description="Pro residues" evidence="1">
    <location>
        <begin position="301"/>
        <end position="314"/>
    </location>
</feature>
<evidence type="ECO:0000256" key="2">
    <source>
        <dbReference type="SAM" id="Phobius"/>
    </source>
</evidence>
<sequence length="488" mass="49726">MYEWIAETFGVGDGIARAMAFIIAMAIVLGLIGLFVFILRQLTGARVNAGRNRQPRIAVMDAANIDARRRLLLVRRDNVEHLILVGGPTDVVVEQNIVRGMPVSATYPRQGGIAVTAPATQPIPTGEPEPAPAPVSTPAPVTAPTPIRASAPAPAATARPHETALTALRARSEPTEAENVKALRPRLGSDAPAAARAPAVSRASEAPHPVAPRPAERSAAFGIRSELGSKAGASVAAAGAAVADLARSLSKAGERNAAASDTSEIRRQVTPPSSGPAARARTAFPNAAPTAPAPMTASTPPVTPSPVRPKPPMPAAADAGEGPAKTSEIPAVASTPATGNARVETPEAPPPVAAARQAPAANAPVPPVPPEPRTAEIAPPSAAEPPAQPSPNAPDAPAEPPVTAEPAVADAQSGQPNEQPQTGPTAVETTEPRQASVVDRAAVTDQAATTAQEAPEPPPPRQEENAGVNAIEEEMAKLLNEITEQGRK</sequence>
<dbReference type="EMBL" id="CP002568">
    <property type="protein sequence ID" value="ADZ69973.1"/>
    <property type="molecule type" value="Genomic_DNA"/>
</dbReference>
<dbReference type="RefSeq" id="WP_013652290.1">
    <property type="nucleotide sequence ID" value="NC_015259.1"/>
</dbReference>
<feature type="compositionally biased region" description="Low complexity" evidence="1">
    <location>
        <begin position="353"/>
        <end position="363"/>
    </location>
</feature>
<name>F2J447_POLGS</name>
<protein>
    <submittedName>
        <fullName evidence="3">Proline-rich extensin</fullName>
    </submittedName>
</protein>
<evidence type="ECO:0000313" key="4">
    <source>
        <dbReference type="Proteomes" id="UP000008130"/>
    </source>
</evidence>
<feature type="compositionally biased region" description="Low complexity" evidence="1">
    <location>
        <begin position="191"/>
        <end position="207"/>
    </location>
</feature>
<dbReference type="Proteomes" id="UP000008130">
    <property type="component" value="Chromosome"/>
</dbReference>
<dbReference type="InterPro" id="IPR052205">
    <property type="entry name" value="FliO/MopB"/>
</dbReference>
<dbReference type="eggNOG" id="COG3115">
    <property type="taxonomic scope" value="Bacteria"/>
</dbReference>
<keyword evidence="2" id="KW-0812">Transmembrane</keyword>
<dbReference type="STRING" id="991905.SL003B_1545"/>
<keyword evidence="2" id="KW-1133">Transmembrane helix</keyword>
<dbReference type="HOGENOM" id="CLU_049149_0_0_5"/>
<feature type="compositionally biased region" description="Low complexity" evidence="1">
    <location>
        <begin position="437"/>
        <end position="454"/>
    </location>
</feature>
<feature type="compositionally biased region" description="Pro residues" evidence="1">
    <location>
        <begin position="125"/>
        <end position="141"/>
    </location>
</feature>
<accession>F2J447</accession>
<proteinExistence type="predicted"/>
<feature type="compositionally biased region" description="Basic and acidic residues" evidence="1">
    <location>
        <begin position="170"/>
        <end position="181"/>
    </location>
</feature>
<feature type="transmembrane region" description="Helical" evidence="2">
    <location>
        <begin position="20"/>
        <end position="39"/>
    </location>
</feature>
<feature type="compositionally biased region" description="Pro residues" evidence="1">
    <location>
        <begin position="382"/>
        <end position="400"/>
    </location>
</feature>
<reference evidence="3 4" key="1">
    <citation type="journal article" date="2011" name="J. Bacteriol.">
        <title>Complete genome sequence of Polymorphum gilvum SL003B-26A1T, a crude oil-degrading bacterium from oil-polluted saline soil.</title>
        <authorList>
            <person name="Li S.G."/>
            <person name="Tang Y.Q."/>
            <person name="Nie Y."/>
            <person name="Cai M."/>
            <person name="Wu X.L."/>
        </authorList>
    </citation>
    <scope>NUCLEOTIDE SEQUENCE [LARGE SCALE GENOMIC DNA]</scope>
    <source>
        <strain evidence="4">LMG 25793 / CGMCC 1.9160 / SL003B-26A1</strain>
    </source>
</reference>
<dbReference type="AlphaFoldDB" id="F2J447"/>
<feature type="compositionally biased region" description="Polar residues" evidence="1">
    <location>
        <begin position="412"/>
        <end position="428"/>
    </location>
</feature>
<keyword evidence="2" id="KW-0472">Membrane</keyword>
<feature type="region of interest" description="Disordered" evidence="1">
    <location>
        <begin position="118"/>
        <end position="141"/>
    </location>
</feature>
<dbReference type="OrthoDB" id="8456606at2"/>
<evidence type="ECO:0000313" key="3">
    <source>
        <dbReference type="EMBL" id="ADZ69973.1"/>
    </source>
</evidence>
<evidence type="ECO:0000256" key="1">
    <source>
        <dbReference type="SAM" id="MobiDB-lite"/>
    </source>
</evidence>
<dbReference type="PANTHER" id="PTHR38766:SF1">
    <property type="entry name" value="FLAGELLAR PROTEIN FLIO"/>
    <property type="match status" value="1"/>
</dbReference>